<feature type="transmembrane region" description="Helical" evidence="1">
    <location>
        <begin position="7"/>
        <end position="26"/>
    </location>
</feature>
<protein>
    <recommendedName>
        <fullName evidence="3">DUF4321 domain-containing protein</fullName>
    </recommendedName>
</protein>
<dbReference type="EMBL" id="CACRSL010000005">
    <property type="protein sequence ID" value="VYT22758.1"/>
    <property type="molecule type" value="Genomic_DNA"/>
</dbReference>
<dbReference type="AlphaFoldDB" id="A0A6N2UY65"/>
<reference evidence="2" key="1">
    <citation type="submission" date="2019-11" db="EMBL/GenBank/DDBJ databases">
        <authorList>
            <person name="Feng L."/>
        </authorList>
    </citation>
    <scope>NUCLEOTIDE SEQUENCE</scope>
    <source>
        <strain evidence="2">AundefinedLFYP135</strain>
    </source>
</reference>
<evidence type="ECO:0000313" key="2">
    <source>
        <dbReference type="EMBL" id="VYT22758.1"/>
    </source>
</evidence>
<dbReference type="InterPro" id="IPR025470">
    <property type="entry name" value="DUF4321"/>
</dbReference>
<keyword evidence="1" id="KW-1133">Transmembrane helix</keyword>
<name>A0A6N2UY65_9FIRM</name>
<organism evidence="2">
    <name type="scientific">uncultured Anaerotruncus sp</name>
    <dbReference type="NCBI Taxonomy" id="905011"/>
    <lineage>
        <taxon>Bacteria</taxon>
        <taxon>Bacillati</taxon>
        <taxon>Bacillota</taxon>
        <taxon>Clostridia</taxon>
        <taxon>Eubacteriales</taxon>
        <taxon>Oscillospiraceae</taxon>
        <taxon>Anaerotruncus</taxon>
        <taxon>environmental samples</taxon>
    </lineage>
</organism>
<evidence type="ECO:0000256" key="1">
    <source>
        <dbReference type="SAM" id="Phobius"/>
    </source>
</evidence>
<keyword evidence="1" id="KW-0472">Membrane</keyword>
<evidence type="ECO:0008006" key="3">
    <source>
        <dbReference type="Google" id="ProtNLM"/>
    </source>
</evidence>
<proteinExistence type="predicted"/>
<gene>
    <name evidence="2" type="ORF">AULFYP135_02145</name>
</gene>
<accession>A0A6N2UY65</accession>
<feature type="transmembrane region" description="Helical" evidence="1">
    <location>
        <begin position="59"/>
        <end position="82"/>
    </location>
</feature>
<keyword evidence="1" id="KW-0812">Transmembrane</keyword>
<dbReference type="Pfam" id="PF14209">
    <property type="entry name" value="DUF4321"/>
    <property type="match status" value="1"/>
</dbReference>
<sequence>MKLKKNLVFLFFIIAGIIIGSLIASLSEGVPFLSWLAYGKTVGISAASPMVLDLSVVRVAFGLEMGINVAQIFTITAALFAYKGAIKRL</sequence>